<comment type="cofactor">
    <cofactor evidence="1">
        <name>Mg(2+)</name>
        <dbReference type="ChEBI" id="CHEBI:18420"/>
    </cofactor>
</comment>
<comment type="similarity">
    <text evidence="7">Belongs to the tRNA nucleotidyltransferase/poly(A) polymerase family.</text>
</comment>
<reference evidence="12 13" key="1">
    <citation type="journal article" date="2019" name="Nat. Med.">
        <title>A library of human gut bacterial isolates paired with longitudinal multiomics data enables mechanistic microbiome research.</title>
        <authorList>
            <person name="Poyet M."/>
            <person name="Groussin M."/>
            <person name="Gibbons S.M."/>
            <person name="Avila-Pacheco J."/>
            <person name="Jiang X."/>
            <person name="Kearney S.M."/>
            <person name="Perrotta A.R."/>
            <person name="Berdy B."/>
            <person name="Zhao S."/>
            <person name="Lieberman T.D."/>
            <person name="Swanson P.K."/>
            <person name="Smith M."/>
            <person name="Roesemann S."/>
            <person name="Alexander J.E."/>
            <person name="Rich S.A."/>
            <person name="Livny J."/>
            <person name="Vlamakis H."/>
            <person name="Clish C."/>
            <person name="Bullock K."/>
            <person name="Deik A."/>
            <person name="Scott J."/>
            <person name="Pierce K.A."/>
            <person name="Xavier R.J."/>
            <person name="Alm E.J."/>
        </authorList>
    </citation>
    <scope>NUCLEOTIDE SEQUENCE [LARGE SCALE GENOMIC DNA]</scope>
    <source>
        <strain evidence="10 13">BIOML-A13</strain>
        <strain evidence="11 12">BIOML-A3</strain>
    </source>
</reference>
<dbReference type="CDD" id="cd05398">
    <property type="entry name" value="NT_ClassII-CCAase"/>
    <property type="match status" value="1"/>
</dbReference>
<dbReference type="GO" id="GO:0046872">
    <property type="term" value="F:metal ion binding"/>
    <property type="evidence" value="ECO:0007669"/>
    <property type="project" value="UniProtKB-KW"/>
</dbReference>
<name>A0A7X3BUF3_9FIRM</name>
<dbReference type="GO" id="GO:0008033">
    <property type="term" value="P:tRNA processing"/>
    <property type="evidence" value="ECO:0007669"/>
    <property type="project" value="UniProtKB-KW"/>
</dbReference>
<dbReference type="Proteomes" id="UP000443070">
    <property type="component" value="Unassembled WGS sequence"/>
</dbReference>
<evidence type="ECO:0000256" key="1">
    <source>
        <dbReference type="ARBA" id="ARBA00001946"/>
    </source>
</evidence>
<evidence type="ECO:0000256" key="5">
    <source>
        <dbReference type="ARBA" id="ARBA00022723"/>
    </source>
</evidence>
<dbReference type="InterPro" id="IPR043519">
    <property type="entry name" value="NT_sf"/>
</dbReference>
<dbReference type="EMBL" id="WNBM01000001">
    <property type="protein sequence ID" value="MTT74744.1"/>
    <property type="molecule type" value="Genomic_DNA"/>
</dbReference>
<organism evidence="10 13">
    <name type="scientific">Phascolarctobacterium faecium</name>
    <dbReference type="NCBI Taxonomy" id="33025"/>
    <lineage>
        <taxon>Bacteria</taxon>
        <taxon>Bacillati</taxon>
        <taxon>Bacillota</taxon>
        <taxon>Negativicutes</taxon>
        <taxon>Acidaminococcales</taxon>
        <taxon>Acidaminococcaceae</taxon>
        <taxon>Phascolarctobacterium</taxon>
    </lineage>
</organism>
<keyword evidence="3" id="KW-0819">tRNA processing</keyword>
<protein>
    <submittedName>
        <fullName evidence="10">HD domain-containing protein</fullName>
    </submittedName>
</protein>
<dbReference type="InterPro" id="IPR002646">
    <property type="entry name" value="PolA_pol_head_dom"/>
</dbReference>
<evidence type="ECO:0000313" key="11">
    <source>
        <dbReference type="EMBL" id="MTU02875.1"/>
    </source>
</evidence>
<sequence length="500" mass="55696">MTAENRQFLLPPIINRILTLLTEQGFAAYVVGGAVRDLLLGKTPGDFDVATSARPESVISILEPAGFTVVGELGQNFGVVVVHRDGQTVEIATFRGEAYGGDAHKPEQVWYCDDLEADLSRRDFTVNAMALDQSGNVYDYHGGRQDLQQKILRTVGDAPARYREDALRMYRACRFVGQLGFDYVQRQGAGPAFGQPQTPYYLPQSYSFPVSRSVGLSLERVRTELDKLLLGKWAGKGLMLLLATGLAAGRCRVREHGTYREIDVLPELEHLAGLPQNQRFHCYNAWEHTLAAIDNSPPQLAIRWALLLHDVAKGLPGIRRLNKEGQPSDHGHEAESAVMAEVILSRLRYPAPFVQRVVWLVSRHMRFAPMLVTGERTLLRWLRSEAAGGNFKDSHEMTAAFEQLVAVFLADMGATHAGKNTELMAEGRALGTAVLELSRSKMPVHTKDLAISGHDVLVLLEDKSKIRDAMRYLLQRVQSTNLPNERSALEEAVRGWQKRH</sequence>
<dbReference type="AlphaFoldDB" id="A0A7X3BUF3"/>
<comment type="caution">
    <text evidence="10">The sequence shown here is derived from an EMBL/GenBank/DDBJ whole genome shotgun (WGS) entry which is preliminary data.</text>
</comment>
<dbReference type="Pfam" id="PF01743">
    <property type="entry name" value="PolyA_pol"/>
    <property type="match status" value="1"/>
</dbReference>
<dbReference type="Gene3D" id="3.30.460.10">
    <property type="entry name" value="Beta Polymerase, domain 2"/>
    <property type="match status" value="1"/>
</dbReference>
<keyword evidence="5" id="KW-0479">Metal-binding</keyword>
<keyword evidence="12" id="KW-1185">Reference proteome</keyword>
<dbReference type="Pfam" id="PF01966">
    <property type="entry name" value="HD"/>
    <property type="match status" value="1"/>
</dbReference>
<dbReference type="InterPro" id="IPR006674">
    <property type="entry name" value="HD_domain"/>
</dbReference>
<keyword evidence="2 7" id="KW-0808">Transferase</keyword>
<evidence type="ECO:0000313" key="10">
    <source>
        <dbReference type="EMBL" id="MTT74744.1"/>
    </source>
</evidence>
<evidence type="ECO:0000256" key="2">
    <source>
        <dbReference type="ARBA" id="ARBA00022679"/>
    </source>
</evidence>
<evidence type="ECO:0000256" key="7">
    <source>
        <dbReference type="RuleBase" id="RU003953"/>
    </source>
</evidence>
<proteinExistence type="inferred from homology"/>
<dbReference type="Gene3D" id="1.10.3090.10">
    <property type="entry name" value="cca-adding enzyme, domain 2"/>
    <property type="match status" value="1"/>
</dbReference>
<keyword evidence="4" id="KW-0548">Nucleotidyltransferase</keyword>
<dbReference type="SUPFAM" id="SSF81301">
    <property type="entry name" value="Nucleotidyltransferase"/>
    <property type="match status" value="1"/>
</dbReference>
<evidence type="ECO:0000313" key="12">
    <source>
        <dbReference type="Proteomes" id="UP000443070"/>
    </source>
</evidence>
<accession>A0A7X3BUF3</accession>
<gene>
    <name evidence="10" type="ORF">GMD11_00475</name>
    <name evidence="11" type="ORF">GMD18_00470</name>
</gene>
<dbReference type="GO" id="GO:0016779">
    <property type="term" value="F:nucleotidyltransferase activity"/>
    <property type="evidence" value="ECO:0007669"/>
    <property type="project" value="UniProtKB-KW"/>
</dbReference>
<dbReference type="PANTHER" id="PTHR46173:SF1">
    <property type="entry name" value="CCA TRNA NUCLEOTIDYLTRANSFERASE 1, MITOCHONDRIAL"/>
    <property type="match status" value="1"/>
</dbReference>
<evidence type="ECO:0000256" key="3">
    <source>
        <dbReference type="ARBA" id="ARBA00022694"/>
    </source>
</evidence>
<evidence type="ECO:0000259" key="8">
    <source>
        <dbReference type="Pfam" id="PF01743"/>
    </source>
</evidence>
<dbReference type="EMBL" id="WNBW01000001">
    <property type="protein sequence ID" value="MTU02875.1"/>
    <property type="molecule type" value="Genomic_DNA"/>
</dbReference>
<feature type="domain" description="HD" evidence="9">
    <location>
        <begin position="299"/>
        <end position="370"/>
    </location>
</feature>
<dbReference type="GO" id="GO:0000049">
    <property type="term" value="F:tRNA binding"/>
    <property type="evidence" value="ECO:0007669"/>
    <property type="project" value="TreeGrafter"/>
</dbReference>
<dbReference type="RefSeq" id="WP_155163420.1">
    <property type="nucleotide sequence ID" value="NZ_WNBG01000001.1"/>
</dbReference>
<evidence type="ECO:0000256" key="4">
    <source>
        <dbReference type="ARBA" id="ARBA00022695"/>
    </source>
</evidence>
<keyword evidence="6" id="KW-0460">Magnesium</keyword>
<dbReference type="SUPFAM" id="SSF81891">
    <property type="entry name" value="Poly A polymerase C-terminal region-like"/>
    <property type="match status" value="1"/>
</dbReference>
<dbReference type="InterPro" id="IPR050264">
    <property type="entry name" value="Bact_CCA-adding_enz_type3_sf"/>
</dbReference>
<dbReference type="Proteomes" id="UP000484547">
    <property type="component" value="Unassembled WGS sequence"/>
</dbReference>
<keyword evidence="7" id="KW-0694">RNA-binding</keyword>
<evidence type="ECO:0000256" key="6">
    <source>
        <dbReference type="ARBA" id="ARBA00022842"/>
    </source>
</evidence>
<dbReference type="OrthoDB" id="9805698at2"/>
<dbReference type="Gene3D" id="1.10.246.80">
    <property type="match status" value="1"/>
</dbReference>
<evidence type="ECO:0000313" key="13">
    <source>
        <dbReference type="Proteomes" id="UP000484547"/>
    </source>
</evidence>
<feature type="domain" description="Poly A polymerase head" evidence="8">
    <location>
        <begin position="28"/>
        <end position="153"/>
    </location>
</feature>
<evidence type="ECO:0000259" key="9">
    <source>
        <dbReference type="Pfam" id="PF01966"/>
    </source>
</evidence>
<dbReference type="PANTHER" id="PTHR46173">
    <property type="entry name" value="CCA TRNA NUCLEOTIDYLTRANSFERASE 1, MITOCHONDRIAL"/>
    <property type="match status" value="1"/>
</dbReference>